<reference evidence="2 3" key="1">
    <citation type="submission" date="2018-08" db="EMBL/GenBank/DDBJ databases">
        <title>A genome reference for cultivated species of the human gut microbiota.</title>
        <authorList>
            <person name="Zou Y."/>
            <person name="Xue W."/>
            <person name="Luo G."/>
        </authorList>
    </citation>
    <scope>NUCLEOTIDE SEQUENCE [LARGE SCALE GENOMIC DNA]</scope>
    <source>
        <strain evidence="2 3">TF08-14</strain>
    </source>
</reference>
<proteinExistence type="predicted"/>
<accession>A0A3E4QUG4</accession>
<organism evidence="2 3">
    <name type="scientific">Collinsella tanakaei</name>
    <dbReference type="NCBI Taxonomy" id="626935"/>
    <lineage>
        <taxon>Bacteria</taxon>
        <taxon>Bacillati</taxon>
        <taxon>Actinomycetota</taxon>
        <taxon>Coriobacteriia</taxon>
        <taxon>Coriobacteriales</taxon>
        <taxon>Coriobacteriaceae</taxon>
        <taxon>Collinsella</taxon>
    </lineage>
</organism>
<dbReference type="PANTHER" id="PTHR32502:SF23">
    <property type="entry name" value="TRANSPORT PROTEIN, PTS SYSTEM"/>
    <property type="match status" value="1"/>
</dbReference>
<dbReference type="RefSeq" id="WP_117679559.1">
    <property type="nucleotide sequence ID" value="NZ_QSRJ01000005.1"/>
</dbReference>
<feature type="transmembrane region" description="Helical" evidence="1">
    <location>
        <begin position="193"/>
        <end position="219"/>
    </location>
</feature>
<keyword evidence="1" id="KW-0472">Membrane</keyword>
<gene>
    <name evidence="2" type="ORF">DXC81_05590</name>
</gene>
<keyword evidence="1" id="KW-1133">Transmembrane helix</keyword>
<evidence type="ECO:0000313" key="3">
    <source>
        <dbReference type="Proteomes" id="UP000260943"/>
    </source>
</evidence>
<dbReference type="InterPro" id="IPR004704">
    <property type="entry name" value="PTS_IID_man"/>
</dbReference>
<name>A0A3E4QUG4_9ACTN</name>
<evidence type="ECO:0000313" key="2">
    <source>
        <dbReference type="EMBL" id="RGL10503.1"/>
    </source>
</evidence>
<dbReference type="PANTHER" id="PTHR32502">
    <property type="entry name" value="N-ACETYLGALACTOSAMINE PERMEASE II COMPONENT-RELATED"/>
    <property type="match status" value="1"/>
</dbReference>
<dbReference type="Proteomes" id="UP000260943">
    <property type="component" value="Unassembled WGS sequence"/>
</dbReference>
<sequence>MTSNVETKQNAYGGALTKSDLLHMATNIGALGTEYSWNYPRQMHISFALMMNPLLKKIYKDDPEGYKSALSRHMEFFNVTPQLQPFVGGIVASMEERVAKGELEPAAISSVKAALMGPLSGIGDSVFLSCIRVIAVAVGISLMTMGNPLGPIVYFLIYNVPAFLVRFFGATKGYELGFSFLEQAEESGLMSKVLYAAGIVGIMVIGAMTVSLVSVTIPIQIGASVTGDSVQTVQDILNSILPGILPLCALGIYYWLLKKNVSPMLMILVTMILGVVGVYFGFLA</sequence>
<dbReference type="InterPro" id="IPR050303">
    <property type="entry name" value="GatZ_KbaZ_carbometab"/>
</dbReference>
<dbReference type="AlphaFoldDB" id="A0A3E4QUG4"/>
<evidence type="ECO:0000256" key="1">
    <source>
        <dbReference type="SAM" id="Phobius"/>
    </source>
</evidence>
<keyword evidence="1" id="KW-0812">Transmembrane</keyword>
<dbReference type="GO" id="GO:0005886">
    <property type="term" value="C:plasma membrane"/>
    <property type="evidence" value="ECO:0007669"/>
    <property type="project" value="TreeGrafter"/>
</dbReference>
<feature type="transmembrane region" description="Helical" evidence="1">
    <location>
        <begin position="264"/>
        <end position="282"/>
    </location>
</feature>
<protein>
    <submittedName>
        <fullName evidence="2">PTS system mannose/fructose/sorbose family transporter subunit IID</fullName>
    </submittedName>
</protein>
<dbReference type="Pfam" id="PF03613">
    <property type="entry name" value="EIID-AGA"/>
    <property type="match status" value="1"/>
</dbReference>
<comment type="caution">
    <text evidence="2">The sequence shown here is derived from an EMBL/GenBank/DDBJ whole genome shotgun (WGS) entry which is preliminary data.</text>
</comment>
<dbReference type="PROSITE" id="PS51108">
    <property type="entry name" value="PTS_EIID"/>
    <property type="match status" value="1"/>
</dbReference>
<dbReference type="EMBL" id="QSRJ01000005">
    <property type="protein sequence ID" value="RGL10503.1"/>
    <property type="molecule type" value="Genomic_DNA"/>
</dbReference>
<dbReference type="GO" id="GO:0009401">
    <property type="term" value="P:phosphoenolpyruvate-dependent sugar phosphotransferase system"/>
    <property type="evidence" value="ECO:0007669"/>
    <property type="project" value="InterPro"/>
</dbReference>
<feature type="transmembrane region" description="Helical" evidence="1">
    <location>
        <begin position="239"/>
        <end position="257"/>
    </location>
</feature>